<gene>
    <name evidence="1" type="ORF">SAMN04488109_1771</name>
</gene>
<dbReference type="Pfam" id="PF02810">
    <property type="entry name" value="SEC-C"/>
    <property type="match status" value="1"/>
</dbReference>
<dbReference type="OrthoDB" id="9786424at2"/>
<organism evidence="1 2">
    <name type="scientific">Chryseolinea serpens</name>
    <dbReference type="NCBI Taxonomy" id="947013"/>
    <lineage>
        <taxon>Bacteria</taxon>
        <taxon>Pseudomonadati</taxon>
        <taxon>Bacteroidota</taxon>
        <taxon>Cytophagia</taxon>
        <taxon>Cytophagales</taxon>
        <taxon>Fulvivirgaceae</taxon>
        <taxon>Chryseolinea</taxon>
    </lineage>
</organism>
<evidence type="ECO:0000313" key="1">
    <source>
        <dbReference type="EMBL" id="SHG77294.1"/>
    </source>
</evidence>
<reference evidence="1 2" key="1">
    <citation type="submission" date="2016-11" db="EMBL/GenBank/DDBJ databases">
        <authorList>
            <person name="Jaros S."/>
            <person name="Januszkiewicz K."/>
            <person name="Wedrychowicz H."/>
        </authorList>
    </citation>
    <scope>NUCLEOTIDE SEQUENCE [LARGE SCALE GENOMIC DNA]</scope>
    <source>
        <strain evidence="1 2">DSM 24574</strain>
    </source>
</reference>
<dbReference type="STRING" id="947013.SAMN04488109_1771"/>
<protein>
    <submittedName>
        <fullName evidence="1">SEC-C motif-containing protein</fullName>
    </submittedName>
</protein>
<keyword evidence="2" id="KW-1185">Reference proteome</keyword>
<sequence length="241" mass="27425">MMRLSRFERDVKTAQEVFPKLSIKSSSPEGWKIGGEIDVCDADGNYWDTFLIEVLFTKMYPHCVPLLFETGGKIQRHIDYHIDGDGLCCVDITHKLLYRSKRGLSVMNYLREWVYPYLANQVYRGTGSTYAGGEYGHHFAGVRQFYTEDLKLSVEKAEEVLRAIVQKRDVGRNAKCPCGSGEKVKRCHEESILFLKTLDRKLLESDLEKFSDLNTADDEVKPTPLPGITNSAYDCPGLKIL</sequence>
<dbReference type="InterPro" id="IPR004027">
    <property type="entry name" value="SEC_C_motif"/>
</dbReference>
<evidence type="ECO:0000313" key="2">
    <source>
        <dbReference type="Proteomes" id="UP000184212"/>
    </source>
</evidence>
<dbReference type="Proteomes" id="UP000184212">
    <property type="component" value="Unassembled WGS sequence"/>
</dbReference>
<name>A0A1M5MIM1_9BACT</name>
<dbReference type="Gene3D" id="3.10.450.50">
    <property type="match status" value="1"/>
</dbReference>
<proteinExistence type="predicted"/>
<accession>A0A1M5MIM1</accession>
<dbReference type="AlphaFoldDB" id="A0A1M5MIM1"/>
<dbReference type="SUPFAM" id="SSF103642">
    <property type="entry name" value="Sec-C motif"/>
    <property type="match status" value="1"/>
</dbReference>
<dbReference type="RefSeq" id="WP_073132865.1">
    <property type="nucleotide sequence ID" value="NZ_FQWQ01000001.1"/>
</dbReference>
<dbReference type="EMBL" id="FQWQ01000001">
    <property type="protein sequence ID" value="SHG77294.1"/>
    <property type="molecule type" value="Genomic_DNA"/>
</dbReference>